<evidence type="ECO:0000313" key="3">
    <source>
        <dbReference type="Proteomes" id="UP000465601"/>
    </source>
</evidence>
<feature type="chain" id="PRO_5038480503" evidence="1">
    <location>
        <begin position="20"/>
        <end position="241"/>
    </location>
</feature>
<accession>A0A833HM86</accession>
<dbReference type="OrthoDB" id="1954516at2"/>
<feature type="signal peptide" evidence="1">
    <location>
        <begin position="1"/>
        <end position="19"/>
    </location>
</feature>
<dbReference type="Gene3D" id="2.40.360.20">
    <property type="match status" value="1"/>
</dbReference>
<reference evidence="2 3" key="1">
    <citation type="submission" date="2019-10" db="EMBL/GenBank/DDBJ databases">
        <title>Alkaliphilus serpentinus sp. nov. and Alkaliphilus pronyensis sp. nov., two novel anaerobic alkaliphilic species isolated from the serpentinized-hosted hydrothermal field of the Prony Bay (New Caledonia).</title>
        <authorList>
            <person name="Postec A."/>
        </authorList>
    </citation>
    <scope>NUCLEOTIDE SEQUENCE [LARGE SCALE GENOMIC DNA]</scope>
    <source>
        <strain evidence="2 3">LacT</strain>
    </source>
</reference>
<evidence type="ECO:0000256" key="1">
    <source>
        <dbReference type="SAM" id="SignalP"/>
    </source>
</evidence>
<organism evidence="2 3">
    <name type="scientific">Alkaliphilus serpentinus</name>
    <dbReference type="NCBI Taxonomy" id="1482731"/>
    <lineage>
        <taxon>Bacteria</taxon>
        <taxon>Bacillati</taxon>
        <taxon>Bacillota</taxon>
        <taxon>Clostridia</taxon>
        <taxon>Peptostreptococcales</taxon>
        <taxon>Natronincolaceae</taxon>
        <taxon>Alkaliphilus</taxon>
    </lineage>
</organism>
<dbReference type="EMBL" id="WBZB01000044">
    <property type="protein sequence ID" value="KAB3527262.1"/>
    <property type="molecule type" value="Genomic_DNA"/>
</dbReference>
<keyword evidence="3" id="KW-1185">Reference proteome</keyword>
<dbReference type="RefSeq" id="WP_151866672.1">
    <property type="nucleotide sequence ID" value="NZ_WBZB01000044.1"/>
</dbReference>
<proteinExistence type="predicted"/>
<dbReference type="Proteomes" id="UP000465601">
    <property type="component" value="Unassembled WGS sequence"/>
</dbReference>
<gene>
    <name evidence="2" type="ORF">F8153_12415</name>
</gene>
<sequence length="241" mass="27271">MKRIRVFLLSFLLSSLLIGCSGDSGKPAEYSLAWKDQEKAVYNLSVNDSVISEVVFTIERTDDSVYKVDSYTEVQGGVTNSGAFVDTSSFLPLSTYYIQKPPPEATRKETEIKGEYQEDVLKLNINSEGKVQEKEVKLPKNIVDNESVLMMVRNLALEEDFQQSINIVIPVSAQVAPYSIKVVAKELVEVPYGEFEAFKVMFRYTGKGSVPDMYAWYTADESKIMLKYVNQNAKFELIDYK</sequence>
<protein>
    <submittedName>
        <fullName evidence="2">DUF3108 domain-containing protein</fullName>
    </submittedName>
</protein>
<dbReference type="Pfam" id="PF11306">
    <property type="entry name" value="DUF3108"/>
    <property type="match status" value="1"/>
</dbReference>
<dbReference type="InterPro" id="IPR021457">
    <property type="entry name" value="DUF3108"/>
</dbReference>
<dbReference type="AlphaFoldDB" id="A0A833HM86"/>
<name>A0A833HM86_9FIRM</name>
<dbReference type="PROSITE" id="PS51257">
    <property type="entry name" value="PROKAR_LIPOPROTEIN"/>
    <property type="match status" value="1"/>
</dbReference>
<comment type="caution">
    <text evidence="2">The sequence shown here is derived from an EMBL/GenBank/DDBJ whole genome shotgun (WGS) entry which is preliminary data.</text>
</comment>
<evidence type="ECO:0000313" key="2">
    <source>
        <dbReference type="EMBL" id="KAB3527262.1"/>
    </source>
</evidence>
<keyword evidence="1" id="KW-0732">Signal</keyword>